<dbReference type="SUPFAM" id="SSF53098">
    <property type="entry name" value="Ribonuclease H-like"/>
    <property type="match status" value="1"/>
</dbReference>
<dbReference type="Proteomes" id="UP000585474">
    <property type="component" value="Unassembled WGS sequence"/>
</dbReference>
<reference evidence="2 3" key="1">
    <citation type="submission" date="2019-07" db="EMBL/GenBank/DDBJ databases">
        <title>De Novo Assembly of kiwifruit Actinidia rufa.</title>
        <authorList>
            <person name="Sugita-Konishi S."/>
            <person name="Sato K."/>
            <person name="Mori E."/>
            <person name="Abe Y."/>
            <person name="Kisaki G."/>
            <person name="Hamano K."/>
            <person name="Suezawa K."/>
            <person name="Otani M."/>
            <person name="Fukuda T."/>
            <person name="Manabe T."/>
            <person name="Gomi K."/>
            <person name="Tabuchi M."/>
            <person name="Akimitsu K."/>
            <person name="Kataoka I."/>
        </authorList>
    </citation>
    <scope>NUCLEOTIDE SEQUENCE [LARGE SCALE GENOMIC DNA]</scope>
    <source>
        <strain evidence="3">cv. Fuchu</strain>
    </source>
</reference>
<evidence type="ECO:0000313" key="2">
    <source>
        <dbReference type="EMBL" id="GFZ11620.1"/>
    </source>
</evidence>
<dbReference type="InterPro" id="IPR012337">
    <property type="entry name" value="RNaseH-like_sf"/>
</dbReference>
<dbReference type="AlphaFoldDB" id="A0A7J0GLF4"/>
<name>A0A7J0GLF4_9ERIC</name>
<evidence type="ECO:0000313" key="3">
    <source>
        <dbReference type="Proteomes" id="UP000585474"/>
    </source>
</evidence>
<comment type="caution">
    <text evidence="2">The sequence shown here is derived from an EMBL/GenBank/DDBJ whole genome shotgun (WGS) entry which is preliminary data.</text>
</comment>
<evidence type="ECO:0000256" key="1">
    <source>
        <dbReference type="SAM" id="MobiDB-lite"/>
    </source>
</evidence>
<dbReference type="EMBL" id="BJWL01000023">
    <property type="protein sequence ID" value="GFZ11620.1"/>
    <property type="molecule type" value="Genomic_DNA"/>
</dbReference>
<proteinExistence type="predicted"/>
<dbReference type="PANTHER" id="PTHR32166">
    <property type="entry name" value="OSJNBA0013A04.12 PROTEIN"/>
    <property type="match status" value="1"/>
</dbReference>
<sequence>MKKTTCPGGGVNWEFQCKFCNAIFKGLYTRVKAHLMKLTGKGISICKKVTNKNLVKMQNAIDEAKLKSLNSQLKKAPLPPSVSFGAMSHSQGEARRRRSSDASGSGTMSGGAIGKTFNIKERDHVMVEIARMFYSAGLPFHLARNPYFVSVFSHDATHNIPGLVPLEYNLLRTTLLQREKANVDNLLQPIRSTWEQNGWDSIDYILKFTGPIYDMIRACDTDIPCLHLVYDMWDSMIEQVKAAIYRHEGKMHEEDSTFGVIHQILVDRWNKNNTPLHCLTYSLNPRVPPHKDEEVSRERLKCLKRYIDNHIERTKVNSEFAKFPMNDGPFKDVDFIRDRGTMNPCTWWVVYGSFAPFEDTCATFFLIVVRGIRVLTPFSLCEKKQDDTKKSKRLDNFDSLDDIGVLEIVNLSLDEPEMEAVLFKDVGVEEEDNIDDEA</sequence>
<gene>
    <name evidence="2" type="ORF">Acr_23g0000050</name>
</gene>
<organism evidence="2 3">
    <name type="scientific">Actinidia rufa</name>
    <dbReference type="NCBI Taxonomy" id="165716"/>
    <lineage>
        <taxon>Eukaryota</taxon>
        <taxon>Viridiplantae</taxon>
        <taxon>Streptophyta</taxon>
        <taxon>Embryophyta</taxon>
        <taxon>Tracheophyta</taxon>
        <taxon>Spermatophyta</taxon>
        <taxon>Magnoliopsida</taxon>
        <taxon>eudicotyledons</taxon>
        <taxon>Gunneridae</taxon>
        <taxon>Pentapetalae</taxon>
        <taxon>asterids</taxon>
        <taxon>Ericales</taxon>
        <taxon>Actinidiaceae</taxon>
        <taxon>Actinidia</taxon>
    </lineage>
</organism>
<dbReference type="OrthoDB" id="2017576at2759"/>
<dbReference type="PANTHER" id="PTHR32166:SF81">
    <property type="entry name" value="OS06G0658400 PROTEIN"/>
    <property type="match status" value="1"/>
</dbReference>
<protein>
    <recommendedName>
        <fullName evidence="4">HAT transposon superfamily protein</fullName>
    </recommendedName>
</protein>
<evidence type="ECO:0008006" key="4">
    <source>
        <dbReference type="Google" id="ProtNLM"/>
    </source>
</evidence>
<accession>A0A7J0GLF4</accession>
<keyword evidence="3" id="KW-1185">Reference proteome</keyword>
<feature type="region of interest" description="Disordered" evidence="1">
    <location>
        <begin position="77"/>
        <end position="109"/>
    </location>
</feature>